<evidence type="ECO:0000256" key="3">
    <source>
        <dbReference type="ARBA" id="ARBA00022679"/>
    </source>
</evidence>
<evidence type="ECO:0000259" key="16">
    <source>
        <dbReference type="PROSITE" id="PS50014"/>
    </source>
</evidence>
<dbReference type="PROSITE" id="PS50016">
    <property type="entry name" value="ZF_PHD_2"/>
    <property type="match status" value="2"/>
</dbReference>
<keyword evidence="3" id="KW-0808">Transferase</keyword>
<keyword evidence="7" id="KW-0805">Transcription regulation</keyword>
<dbReference type="PROSITE" id="PS01359">
    <property type="entry name" value="ZF_PHD_1"/>
    <property type="match status" value="2"/>
</dbReference>
<dbReference type="GO" id="GO:0016740">
    <property type="term" value="F:transferase activity"/>
    <property type="evidence" value="ECO:0007669"/>
    <property type="project" value="UniProtKB-KW"/>
</dbReference>
<dbReference type="InterPro" id="IPR001487">
    <property type="entry name" value="Bromodomain"/>
</dbReference>
<dbReference type="InterPro" id="IPR016177">
    <property type="entry name" value="DNA-bd_dom_sf"/>
</dbReference>
<comment type="similarity">
    <text evidence="2">Belongs to the WAL family.</text>
</comment>
<dbReference type="SMART" id="SM00249">
    <property type="entry name" value="PHD"/>
    <property type="match status" value="2"/>
</dbReference>
<dbReference type="InterPro" id="IPR019787">
    <property type="entry name" value="Znf_PHD-finger"/>
</dbReference>
<evidence type="ECO:0000256" key="8">
    <source>
        <dbReference type="ARBA" id="ARBA00023117"/>
    </source>
</evidence>
<evidence type="ECO:0008006" key="20">
    <source>
        <dbReference type="Google" id="ProtNLM"/>
    </source>
</evidence>
<evidence type="ECO:0000256" key="14">
    <source>
        <dbReference type="SAM" id="Coils"/>
    </source>
</evidence>
<feature type="region of interest" description="Disordered" evidence="15">
    <location>
        <begin position="2233"/>
        <end position="2270"/>
    </location>
</feature>
<dbReference type="GO" id="GO:0048731">
    <property type="term" value="P:system development"/>
    <property type="evidence" value="ECO:0007669"/>
    <property type="project" value="UniProtKB-ARBA"/>
</dbReference>
<evidence type="ECO:0000313" key="18">
    <source>
        <dbReference type="EMBL" id="KAE8021555.1"/>
    </source>
</evidence>
<dbReference type="EMBL" id="CM017323">
    <property type="protein sequence ID" value="KAE8021555.1"/>
    <property type="molecule type" value="Genomic_DNA"/>
</dbReference>
<dbReference type="PANTHER" id="PTHR47162">
    <property type="entry name" value="OS02G0192300 PROTEIN"/>
    <property type="match status" value="1"/>
</dbReference>
<feature type="coiled-coil region" evidence="14">
    <location>
        <begin position="1433"/>
        <end position="1460"/>
    </location>
</feature>
<keyword evidence="11" id="KW-0539">Nucleus</keyword>
<dbReference type="Pfam" id="PF15612">
    <property type="entry name" value="WHIM1"/>
    <property type="match status" value="1"/>
</dbReference>
<dbReference type="PROSITE" id="PS51543">
    <property type="entry name" value="FYRC"/>
    <property type="match status" value="1"/>
</dbReference>
<keyword evidence="6" id="KW-0862">Zinc</keyword>
<dbReference type="GO" id="GO:0000785">
    <property type="term" value="C:chromatin"/>
    <property type="evidence" value="ECO:0007669"/>
    <property type="project" value="UniProtKB-ARBA"/>
</dbReference>
<dbReference type="Gene3D" id="3.30.40.10">
    <property type="entry name" value="Zinc/RING finger domain, C3HC4 (zinc finger)"/>
    <property type="match status" value="2"/>
</dbReference>
<dbReference type="CDD" id="cd04369">
    <property type="entry name" value="Bromodomain"/>
    <property type="match status" value="1"/>
</dbReference>
<keyword evidence="9" id="KW-0238">DNA-binding</keyword>
<protein>
    <recommendedName>
        <fullName evidence="20">Methyl-CpG-binding domain-containing protein 9</fullName>
    </recommendedName>
</protein>
<keyword evidence="4" id="KW-0479">Metal-binding</keyword>
<evidence type="ECO:0000256" key="7">
    <source>
        <dbReference type="ARBA" id="ARBA00023015"/>
    </source>
</evidence>
<name>A0A5N6QYB5_9ROSI</name>
<feature type="compositionally biased region" description="Polar residues" evidence="15">
    <location>
        <begin position="1606"/>
        <end position="1619"/>
    </location>
</feature>
<feature type="region of interest" description="Disordered" evidence="15">
    <location>
        <begin position="1"/>
        <end position="24"/>
    </location>
</feature>
<accession>A0A5N6QYB5</accession>
<feature type="domain" description="PHD-type" evidence="17">
    <location>
        <begin position="68"/>
        <end position="121"/>
    </location>
</feature>
<dbReference type="PROSITE" id="PS51542">
    <property type="entry name" value="FYRN"/>
    <property type="match status" value="1"/>
</dbReference>
<dbReference type="Pfam" id="PF01429">
    <property type="entry name" value="MBD"/>
    <property type="match status" value="1"/>
</dbReference>
<feature type="region of interest" description="Disordered" evidence="15">
    <location>
        <begin position="1519"/>
        <end position="1543"/>
    </location>
</feature>
<dbReference type="GO" id="GO:0008270">
    <property type="term" value="F:zinc ion binding"/>
    <property type="evidence" value="ECO:0007669"/>
    <property type="project" value="UniProtKB-KW"/>
</dbReference>
<evidence type="ECO:0000256" key="9">
    <source>
        <dbReference type="ARBA" id="ARBA00023125"/>
    </source>
</evidence>
<dbReference type="CDD" id="cd15519">
    <property type="entry name" value="PHD1_Lid2p_like"/>
    <property type="match status" value="1"/>
</dbReference>
<dbReference type="Pfam" id="PF00628">
    <property type="entry name" value="PHD"/>
    <property type="match status" value="2"/>
</dbReference>
<dbReference type="Gene3D" id="3.30.160.360">
    <property type="match status" value="1"/>
</dbReference>
<dbReference type="InterPro" id="IPR003888">
    <property type="entry name" value="FYrich_N"/>
</dbReference>
<dbReference type="SUPFAM" id="SSF57903">
    <property type="entry name" value="FYVE/PHD zinc finger"/>
    <property type="match status" value="2"/>
</dbReference>
<dbReference type="Gene3D" id="1.20.920.10">
    <property type="entry name" value="Bromodomain-like"/>
    <property type="match status" value="1"/>
</dbReference>
<evidence type="ECO:0000256" key="15">
    <source>
        <dbReference type="SAM" id="MobiDB-lite"/>
    </source>
</evidence>
<dbReference type="PANTHER" id="PTHR47162:SF8">
    <property type="entry name" value="METHYL-CPG-BINDING DOMAIN-CONTAINING PROTEIN 9"/>
    <property type="match status" value="1"/>
</dbReference>
<keyword evidence="14" id="KW-0175">Coiled coil</keyword>
<dbReference type="CDD" id="cd15489">
    <property type="entry name" value="PHD_SF"/>
    <property type="match status" value="1"/>
</dbReference>
<dbReference type="Proteomes" id="UP000327013">
    <property type="component" value="Chromosome 3"/>
</dbReference>
<feature type="domain" description="Bromo" evidence="16">
    <location>
        <begin position="1194"/>
        <end position="1242"/>
    </location>
</feature>
<dbReference type="OrthoDB" id="1903104at2759"/>
<keyword evidence="19" id="KW-1185">Reference proteome</keyword>
<gene>
    <name evidence="18" type="ORF">FH972_007435</name>
</gene>
<dbReference type="SUPFAM" id="SSF54171">
    <property type="entry name" value="DNA-binding domain"/>
    <property type="match status" value="1"/>
</dbReference>
<dbReference type="InterPro" id="IPR001739">
    <property type="entry name" value="Methyl_CpG_DNA-bd"/>
</dbReference>
<evidence type="ECO:0000256" key="10">
    <source>
        <dbReference type="ARBA" id="ARBA00023163"/>
    </source>
</evidence>
<dbReference type="GO" id="GO:0005634">
    <property type="term" value="C:nucleus"/>
    <property type="evidence" value="ECO:0007669"/>
    <property type="project" value="UniProtKB-SubCell"/>
</dbReference>
<dbReference type="InterPro" id="IPR036427">
    <property type="entry name" value="Bromodomain-like_sf"/>
</dbReference>
<dbReference type="Pfam" id="PF05965">
    <property type="entry name" value="FYRC"/>
    <property type="match status" value="1"/>
</dbReference>
<dbReference type="GO" id="GO:0140993">
    <property type="term" value="F:histone modifying activity"/>
    <property type="evidence" value="ECO:0007669"/>
    <property type="project" value="UniProtKB-ARBA"/>
</dbReference>
<feature type="compositionally biased region" description="Basic residues" evidence="15">
    <location>
        <begin position="2257"/>
        <end position="2270"/>
    </location>
</feature>
<feature type="compositionally biased region" description="Polar residues" evidence="15">
    <location>
        <begin position="396"/>
        <end position="405"/>
    </location>
</feature>
<evidence type="ECO:0000259" key="17">
    <source>
        <dbReference type="PROSITE" id="PS50016"/>
    </source>
</evidence>
<comment type="subcellular location">
    <subcellularLocation>
        <location evidence="1">Nucleus</location>
    </subcellularLocation>
</comment>
<evidence type="ECO:0000256" key="2">
    <source>
        <dbReference type="ARBA" id="ARBA00007444"/>
    </source>
</evidence>
<dbReference type="SUPFAM" id="SSF47370">
    <property type="entry name" value="Bromodomain"/>
    <property type="match status" value="1"/>
</dbReference>
<dbReference type="InterPro" id="IPR013083">
    <property type="entry name" value="Znf_RING/FYVE/PHD"/>
</dbReference>
<evidence type="ECO:0000256" key="12">
    <source>
        <dbReference type="PROSITE-ProRule" id="PRU00035"/>
    </source>
</evidence>
<evidence type="ECO:0000256" key="5">
    <source>
        <dbReference type="ARBA" id="ARBA00022771"/>
    </source>
</evidence>
<dbReference type="InterPro" id="IPR019786">
    <property type="entry name" value="Zinc_finger_PHD-type_CS"/>
</dbReference>
<feature type="region of interest" description="Disordered" evidence="15">
    <location>
        <begin position="371"/>
        <end position="405"/>
    </location>
</feature>
<dbReference type="PROSITE" id="PS50014">
    <property type="entry name" value="BROMODOMAIN_2"/>
    <property type="match status" value="1"/>
</dbReference>
<evidence type="ECO:0000256" key="1">
    <source>
        <dbReference type="ARBA" id="ARBA00004123"/>
    </source>
</evidence>
<keyword evidence="8 12" id="KW-0103">Bromodomain</keyword>
<evidence type="ECO:0000256" key="4">
    <source>
        <dbReference type="ARBA" id="ARBA00022723"/>
    </source>
</evidence>
<dbReference type="InterPro" id="IPR001965">
    <property type="entry name" value="Znf_PHD"/>
</dbReference>
<feature type="domain" description="PHD-type" evidence="17">
    <location>
        <begin position="1301"/>
        <end position="1351"/>
    </location>
</feature>
<evidence type="ECO:0000256" key="11">
    <source>
        <dbReference type="ARBA" id="ARBA00023242"/>
    </source>
</evidence>
<evidence type="ECO:0000256" key="6">
    <source>
        <dbReference type="ARBA" id="ARBA00022833"/>
    </source>
</evidence>
<evidence type="ECO:0000256" key="13">
    <source>
        <dbReference type="PROSITE-ProRule" id="PRU00146"/>
    </source>
</evidence>
<dbReference type="InterPro" id="IPR028942">
    <property type="entry name" value="WHIM1_dom"/>
</dbReference>
<proteinExistence type="inferred from homology"/>
<dbReference type="GO" id="GO:0003677">
    <property type="term" value="F:DNA binding"/>
    <property type="evidence" value="ECO:0007669"/>
    <property type="project" value="UniProtKB-KW"/>
</dbReference>
<keyword evidence="5 13" id="KW-0863">Zinc-finger</keyword>
<feature type="region of interest" description="Disordered" evidence="15">
    <location>
        <begin position="1606"/>
        <end position="1625"/>
    </location>
</feature>
<dbReference type="InterPro" id="IPR011011">
    <property type="entry name" value="Znf_FYVE_PHD"/>
</dbReference>
<evidence type="ECO:0000313" key="19">
    <source>
        <dbReference type="Proteomes" id="UP000327013"/>
    </source>
</evidence>
<reference evidence="18 19" key="1">
    <citation type="submission" date="2019-06" db="EMBL/GenBank/DDBJ databases">
        <title>A chromosomal-level reference genome of Carpinus fangiana (Coryloideae, Betulaceae).</title>
        <authorList>
            <person name="Yang X."/>
            <person name="Wang Z."/>
            <person name="Zhang L."/>
            <person name="Hao G."/>
            <person name="Liu J."/>
            <person name="Yang Y."/>
        </authorList>
    </citation>
    <scope>NUCLEOTIDE SEQUENCE [LARGE SCALE GENOMIC DNA]</scope>
    <source>
        <strain evidence="18">Cfa_2016G</strain>
        <tissue evidence="18">Leaf</tissue>
    </source>
</reference>
<feature type="compositionally biased region" description="Polar residues" evidence="15">
    <location>
        <begin position="1531"/>
        <end position="1542"/>
    </location>
</feature>
<keyword evidence="10" id="KW-0804">Transcription</keyword>
<sequence>MELTDSSEELRDNPKPVRLGIDLNEIPSPPLAENLPDSMDVVRTYHVNPPCPPGGPAGVPGEDDARGSGACGACGRPEVGVGLVVVCDGCERGFHLGCAGVRGRQGLQSHDEWVCADCECGGVKSKRWPLGVKSKQILDMNASPPSDVDGDCDGEGSSEVLELRKHTPGDNSFGGNPFGAPVTFSDILYAGNGFGYQKASGIWTHTVLGLEDILHHSQTITRRYEEVDLSFPLGRRKISNNTAIRLPSRNPSEIFLQALRDFVSERHGVLEEGWRVEFRRSMGNCELYAVYCAPDGKIFDSVYEVACYLGLMSNFNYRESEARSEGSHSMSGRSYLSRKRKHSKFPTTNGFAENKEILICDNRKELLSNGPTVEGGASTVGNNVKVSEAEREENSRSGSQESNNGLPVQFEDFFVLSLGEVDARPSYHDDSQIWPVGYRSCWHDKTTGSLFMCEVLDGGDSGPIFRVRRCSCSVLPIPNGITVLFRPNLGHFGGQTNEKSDDGTSHDMYCENDGSIQMILSDPCPPVENDLLSCLRGCSNGASDVQMSNRLQVEASSIDDKSQSLLPGDLRLRDEIGEISAEDRSSSSAWRIVSQKFITACSEICKQKGSLKFFCRHVENEIDMPNCCLTTDKSKTSFASLDKFCSSPGSVCIASVFQADNELESSFEVLEKWLEQDRFGLDVEFVQEIIEQLPGVQSCSSYKFMVGRGNYSTSLTVGNGLLMAKLNAGVDCIEEAALHGLLRRSKKAKLIKDHVIYEPPPPGKPLCLRVPPEHVGDVYQAWELLWRFHDILSLKESLSLEELEEELINPWSDGASLLKEFEKETQGSQGVHSHRIGHAGGSILSRSFEAGPAADRENPHAFIQMETGATKEAAQTKLASLTYSRCCGVALTKAHKSLLRGLVGELQFKVAALVDPNFDSGESKSKRGRKKDVDGIPAKRTKINMLPINELTWPELARRYILAVLAMDGNLDSAEITARESGKVFRCLQGDGGVLCGSLTGVAGMEADALLLAEATKKLFGSLNSENDVLTIEDEGSDSTATGASQKNFVNDGNIPEWAKMLEPVRKLPTNVGTRIRKCVYDALEKGPPEWAKKILEHSISKEVYKGNASGPTKKAVLSVLGDVCGDKVQQKSVKGIKQKTVISISDIIMKRCRIVLRHAAAADDAKVFCNLLGRKPINSSDNDDEGFLGSQAMVSRPLDFRTIDLRLATGAYGGSQEAFLEDVRELWNNVRTAFADQPDLVELAETLSQKFESLYEKEVAIVVQKFGEYSKLDSFSAETRREMDDFLASTNEIPKAPWDEGVCKVCGIDRDDDSVLLCDTCDAEYHTYCLNPPLARIPEGNWYCPSCVVGKRIIQDASDRIQVIGRRRSKKYQGEVTRVYLEALTHLSSVMDEKEYWELSVGERTFLLKFLCDELLNSILIRQHLEQCAESSAELQQKMRSFSVELKNLKAKEENLAARAAKVDTSMHNVAGEVNVKDGVANALANLGNCLGRQHILTDSPNHFGVPSNELPHLEGGQEGSGLNGFDKQPSVTSSENNIPTMNPIDTEVQLKDAHGSVDDGKVPGNLLSHMTSQEIDKSIGPNGLPISNPLSQEYNGSVREVHSQNNPQEYKGTSISLPPSDPQGHCTSNVVSIHVAQHASVAVNEPQTYHLELNSIRNDIALLQDSITSVESQLLRLSVRREFLGSDSVCRLYWASATPSGHPRVIVCGSALQYERKKIYHGATVDKKSVLPNSTSSGVDTHLNLEGSKACCPFLYELNDATTLCSSWACYETDSEIDELIGWLKDSDPKERELKESIFLWHKLRFQDENQVQDEHQSVFSYTRSSDIAGSSNCLVTKAALLLEKKYGPCFELETTEILKKRGKKARVANDEKMYRCDCLEPIWPSRHHCHSCHRTFCTDVELEGHNDGRCSSGALTFERSKEISDTKKGKRNSKCEVVREECKGEMDALETSKGGGSQLSSRLIKFQNEGLVCPYDLDEICSKFVTKDSNKELVQEIGLIGSNGIPSFIPSISPYLSDSTTLRLLKDLGGQSDESKAVERLILLGNSSITNAAHDSICDNSPRRSAANEVCQALNTNKPALGSLDKREKRSPIDGHSLEMGDGRCCVVPMSSLRPLVGNISQISRRFKINLLDMDAALPEEALRPSKAHVERRWAWRAFVKSAGTIYEMVQATIILEDMIKTEYLRNEWWYWSSLSAAAKTSTLSALALRIYSLDAAIIYEVSSCLDQSDNLEPSSIPDPRPFPSVDLAEKSKVTRKSSKKRKEPEG</sequence>
<organism evidence="18 19">
    <name type="scientific">Carpinus fangiana</name>
    <dbReference type="NCBI Taxonomy" id="176857"/>
    <lineage>
        <taxon>Eukaryota</taxon>
        <taxon>Viridiplantae</taxon>
        <taxon>Streptophyta</taxon>
        <taxon>Embryophyta</taxon>
        <taxon>Tracheophyta</taxon>
        <taxon>Spermatophyta</taxon>
        <taxon>Magnoliopsida</taxon>
        <taxon>eudicotyledons</taxon>
        <taxon>Gunneridae</taxon>
        <taxon>Pentapetalae</taxon>
        <taxon>rosids</taxon>
        <taxon>fabids</taxon>
        <taxon>Fagales</taxon>
        <taxon>Betulaceae</taxon>
        <taxon>Carpinus</taxon>
    </lineage>
</organism>
<dbReference type="InterPro" id="IPR003889">
    <property type="entry name" value="FYrich_C"/>
</dbReference>